<proteinExistence type="predicted"/>
<feature type="domain" description="Outer membrane protein beta-barrel" evidence="3">
    <location>
        <begin position="9"/>
        <end position="182"/>
    </location>
</feature>
<evidence type="ECO:0000256" key="1">
    <source>
        <dbReference type="ARBA" id="ARBA00022729"/>
    </source>
</evidence>
<organism evidence="4 5">
    <name type="scientific">Flavobacterium rivulicola</name>
    <dbReference type="NCBI Taxonomy" id="2732161"/>
    <lineage>
        <taxon>Bacteria</taxon>
        <taxon>Pseudomonadati</taxon>
        <taxon>Bacteroidota</taxon>
        <taxon>Flavobacteriia</taxon>
        <taxon>Flavobacteriales</taxon>
        <taxon>Flavobacteriaceae</taxon>
        <taxon>Flavobacterium</taxon>
    </lineage>
</organism>
<dbReference type="InterPro" id="IPR027385">
    <property type="entry name" value="Beta-barrel_OMP"/>
</dbReference>
<dbReference type="EMBL" id="JABEVX010000003">
    <property type="protein sequence ID" value="NNT72078.1"/>
    <property type="molecule type" value="Genomic_DNA"/>
</dbReference>
<evidence type="ECO:0000313" key="5">
    <source>
        <dbReference type="Proteomes" id="UP000536509"/>
    </source>
</evidence>
<accession>A0A7Y3VYV5</accession>
<feature type="signal peptide" evidence="2">
    <location>
        <begin position="1"/>
        <end position="19"/>
    </location>
</feature>
<comment type="caution">
    <text evidence="4">The sequence shown here is derived from an EMBL/GenBank/DDBJ whole genome shotgun (WGS) entry which is preliminary data.</text>
</comment>
<gene>
    <name evidence="4" type="ORF">HKT18_07625</name>
</gene>
<dbReference type="Proteomes" id="UP000536509">
    <property type="component" value="Unassembled WGS sequence"/>
</dbReference>
<dbReference type="GO" id="GO:0044384">
    <property type="term" value="C:host outer membrane"/>
    <property type="evidence" value="ECO:0007669"/>
    <property type="project" value="InterPro"/>
</dbReference>
<evidence type="ECO:0000256" key="2">
    <source>
        <dbReference type="SAM" id="SignalP"/>
    </source>
</evidence>
<keyword evidence="1 2" id="KW-0732">Signal</keyword>
<sequence>MKKIILTMAAVFAVSFANAQDKGGSSDMKFGVKAGYINSNFTGDFDGDATSSFYIGGLVDFAISEKFHVQPELVYSMEGAKDAALNFIKIPIMAKYYVAEGFNLQAGPQFGFVAGGDDVKDFTKSMDYGLGIGAGYELESGLFFDARYNLGLADLNDFPDGSGFEDFKLNTTSFQIGLGYRF</sequence>
<dbReference type="Pfam" id="PF13505">
    <property type="entry name" value="OMP_b-brl"/>
    <property type="match status" value="1"/>
</dbReference>
<dbReference type="SUPFAM" id="SSF56925">
    <property type="entry name" value="OMPA-like"/>
    <property type="match status" value="1"/>
</dbReference>
<dbReference type="PROSITE" id="PS00695">
    <property type="entry name" value="ENT_VIR_OMP_2"/>
    <property type="match status" value="1"/>
</dbReference>
<keyword evidence="5" id="KW-1185">Reference proteome</keyword>
<dbReference type="InterPro" id="IPR011250">
    <property type="entry name" value="OMP/PagP_B-barrel"/>
</dbReference>
<evidence type="ECO:0000259" key="3">
    <source>
        <dbReference type="Pfam" id="PF13505"/>
    </source>
</evidence>
<protein>
    <submittedName>
        <fullName evidence="4">PorT family protein</fullName>
    </submittedName>
</protein>
<dbReference type="InterPro" id="IPR000758">
    <property type="entry name" value="Enterovir_OMP"/>
</dbReference>
<reference evidence="4 5" key="1">
    <citation type="submission" date="2020-05" db="EMBL/GenBank/DDBJ databases">
        <title>Draft genome of Flavobacterium sp. IMCC34852.</title>
        <authorList>
            <person name="Song J."/>
            <person name="Cho J.-C."/>
        </authorList>
    </citation>
    <scope>NUCLEOTIDE SEQUENCE [LARGE SCALE GENOMIC DNA]</scope>
    <source>
        <strain evidence="4 5">IMCC34852</strain>
    </source>
</reference>
<dbReference type="RefSeq" id="WP_171222255.1">
    <property type="nucleotide sequence ID" value="NZ_CP121446.1"/>
</dbReference>
<name>A0A7Y3VYV5_9FLAO</name>
<dbReference type="AlphaFoldDB" id="A0A7Y3VYV5"/>
<feature type="chain" id="PRO_5031198846" evidence="2">
    <location>
        <begin position="20"/>
        <end position="182"/>
    </location>
</feature>
<evidence type="ECO:0000313" key="4">
    <source>
        <dbReference type="EMBL" id="NNT72078.1"/>
    </source>
</evidence>